<proteinExistence type="predicted"/>
<name>A0A0H4U2C1_9CAUD</name>
<dbReference type="EMBL" id="KT184661">
    <property type="protein sequence ID" value="AKQ07681.1"/>
    <property type="molecule type" value="Genomic_DNA"/>
</dbReference>
<protein>
    <submittedName>
        <fullName evidence="1">Uncharacterized protein</fullName>
    </submittedName>
</protein>
<reference evidence="1 2" key="1">
    <citation type="submission" date="2015-06" db="EMBL/GenBank/DDBJ databases">
        <title>Complete genome sequence of bacteriophage vB_YenP_ISAO8 which infects Yersinia enterocolitica O:8.</title>
        <authorList>
            <person name="Leon-Velarde C.G."/>
            <person name="Kropinski A.M."/>
            <person name="Chen S."/>
        </authorList>
    </citation>
    <scope>NUCLEOTIDE SEQUENCE [LARGE SCALE GENOMIC DNA]</scope>
</reference>
<keyword evidence="2" id="KW-1185">Reference proteome</keyword>
<accession>A0A0H4U2C1</accession>
<evidence type="ECO:0000313" key="2">
    <source>
        <dbReference type="Proteomes" id="UP000203872"/>
    </source>
</evidence>
<evidence type="ECO:0000313" key="1">
    <source>
        <dbReference type="EMBL" id="AKQ07681.1"/>
    </source>
</evidence>
<organism evidence="1 2">
    <name type="scientific">Yersinia phage vB_YenP_ISAO8</name>
    <dbReference type="NCBI Taxonomy" id="1675027"/>
    <lineage>
        <taxon>Viruses</taxon>
        <taxon>Duplodnaviria</taxon>
        <taxon>Heunggongvirae</taxon>
        <taxon>Uroviricota</taxon>
        <taxon>Caudoviricetes</taxon>
        <taxon>Autographivirales</taxon>
        <taxon>Autonotataviridae</taxon>
        <taxon>Melnykvirinae</taxon>
        <taxon>Aghbyvirus</taxon>
        <taxon>Aghbyvirus ISAO8</taxon>
    </lineage>
</organism>
<dbReference type="RefSeq" id="YP_009203168.1">
    <property type="nucleotide sequence ID" value="NC_028850.1"/>
</dbReference>
<dbReference type="OrthoDB" id="27257at10239"/>
<dbReference type="Proteomes" id="UP000203872">
    <property type="component" value="Segment"/>
</dbReference>
<dbReference type="GeneID" id="26630229"/>
<dbReference type="KEGG" id="vg:26630229"/>
<sequence length="102" mass="11797">MWFMPGAVRALQILKQILEKDNMIKLGLIHNEDVKTVTVHFEHTVLDKVKNLFRSKAKRFPAVATFSGFDAVMHTPMGLTVRWGNSQYFYPAHVLRRVKLSK</sequence>